<comment type="caution">
    <text evidence="1">The sequence shown here is derived from an EMBL/GenBank/DDBJ whole genome shotgun (WGS) entry which is preliminary data.</text>
</comment>
<name>A0A9P7UKR3_9AGAR</name>
<proteinExistence type="predicted"/>
<dbReference type="Pfam" id="PF03641">
    <property type="entry name" value="Lysine_decarbox"/>
    <property type="match status" value="1"/>
</dbReference>
<dbReference type="AlphaFoldDB" id="A0A9P7UKR3"/>
<dbReference type="KEGG" id="more:E1B28_002488"/>
<dbReference type="Proteomes" id="UP001049176">
    <property type="component" value="Chromosome 10"/>
</dbReference>
<accession>A0A9P7UKR3</accession>
<dbReference type="PANTHER" id="PTHR31223:SF70">
    <property type="entry name" value="LOG FAMILY PROTEIN YJL055W"/>
    <property type="match status" value="1"/>
</dbReference>
<evidence type="ECO:0000313" key="1">
    <source>
        <dbReference type="EMBL" id="KAG7086537.1"/>
    </source>
</evidence>
<evidence type="ECO:0008006" key="3">
    <source>
        <dbReference type="Google" id="ProtNLM"/>
    </source>
</evidence>
<evidence type="ECO:0000313" key="2">
    <source>
        <dbReference type="Proteomes" id="UP001049176"/>
    </source>
</evidence>
<organism evidence="1 2">
    <name type="scientific">Marasmius oreades</name>
    <name type="common">fairy-ring Marasmius</name>
    <dbReference type="NCBI Taxonomy" id="181124"/>
    <lineage>
        <taxon>Eukaryota</taxon>
        <taxon>Fungi</taxon>
        <taxon>Dikarya</taxon>
        <taxon>Basidiomycota</taxon>
        <taxon>Agaricomycotina</taxon>
        <taxon>Agaricomycetes</taxon>
        <taxon>Agaricomycetidae</taxon>
        <taxon>Agaricales</taxon>
        <taxon>Marasmiineae</taxon>
        <taxon>Marasmiaceae</taxon>
        <taxon>Marasmius</taxon>
    </lineage>
</organism>
<dbReference type="PANTHER" id="PTHR31223">
    <property type="entry name" value="LOG FAMILY PROTEIN YJL055W"/>
    <property type="match status" value="1"/>
</dbReference>
<dbReference type="GO" id="GO:0009691">
    <property type="term" value="P:cytokinin biosynthetic process"/>
    <property type="evidence" value="ECO:0007669"/>
    <property type="project" value="TreeGrafter"/>
</dbReference>
<dbReference type="EMBL" id="CM032190">
    <property type="protein sequence ID" value="KAG7086537.1"/>
    <property type="molecule type" value="Genomic_DNA"/>
</dbReference>
<dbReference type="Gene3D" id="3.40.50.450">
    <property type="match status" value="1"/>
</dbReference>
<protein>
    <recommendedName>
        <fullName evidence="3">Cytokinin riboside 5'-monophosphate phosphoribohydrolase</fullName>
    </recommendedName>
</protein>
<dbReference type="RefSeq" id="XP_043003008.1">
    <property type="nucleotide sequence ID" value="XM_043159407.1"/>
</dbReference>
<dbReference type="SUPFAM" id="SSF102405">
    <property type="entry name" value="MCP/YpsA-like"/>
    <property type="match status" value="1"/>
</dbReference>
<keyword evidence="2" id="KW-1185">Reference proteome</keyword>
<reference evidence="1" key="1">
    <citation type="journal article" date="2021" name="Genome Biol. Evol.">
        <title>The assembled and annotated genome of the fairy-ring fungus Marasmius oreades.</title>
        <authorList>
            <person name="Hiltunen M."/>
            <person name="Ament-Velasquez S.L."/>
            <person name="Johannesson H."/>
        </authorList>
    </citation>
    <scope>NUCLEOTIDE SEQUENCE</scope>
    <source>
        <strain evidence="1">03SP1</strain>
    </source>
</reference>
<dbReference type="OrthoDB" id="414463at2759"/>
<gene>
    <name evidence="1" type="ORF">E1B28_002488</name>
</gene>
<dbReference type="GO" id="GO:0005829">
    <property type="term" value="C:cytosol"/>
    <property type="evidence" value="ECO:0007669"/>
    <property type="project" value="TreeGrafter"/>
</dbReference>
<dbReference type="GeneID" id="66071564"/>
<dbReference type="InterPro" id="IPR031100">
    <property type="entry name" value="LOG_fam"/>
</dbReference>
<sequence length="205" mass="22211">MTIRSVSENAIAVFCGSSSGNHPAYIRAAQSLGKSLAIANRRLVYGGGEQGLMGAVFQATLTAGGKVTAINLRTFMEQGGEREKVPENTICGARETGYGMFVPPASCQVETVVVESLQDRKLAMAKRCRGFIGLPGGFGTYDEVLSRLRFLILTVILSPFLEQVFEVATWTQIGLQNRRKCVLNPLLIVLVHTTYACQPSLSSMF</sequence>
<dbReference type="GO" id="GO:0016799">
    <property type="term" value="F:hydrolase activity, hydrolyzing N-glycosyl compounds"/>
    <property type="evidence" value="ECO:0007669"/>
    <property type="project" value="TreeGrafter"/>
</dbReference>